<proteinExistence type="predicted"/>
<dbReference type="Proteomes" id="UP000264719">
    <property type="component" value="Unassembled WGS sequence"/>
</dbReference>
<dbReference type="PIRSF" id="PIRSF032025">
    <property type="entry name" value="UCP032025"/>
    <property type="match status" value="1"/>
</dbReference>
<reference evidence="1 2" key="1">
    <citation type="journal article" date="2018" name="Nat. Biotechnol.">
        <title>A standardized bacterial taxonomy based on genome phylogeny substantially revises the tree of life.</title>
        <authorList>
            <person name="Parks D.H."/>
            <person name="Chuvochina M."/>
            <person name="Waite D.W."/>
            <person name="Rinke C."/>
            <person name="Skarshewski A."/>
            <person name="Chaumeil P.A."/>
            <person name="Hugenholtz P."/>
        </authorList>
    </citation>
    <scope>NUCLEOTIDE SEQUENCE [LARGE SCALE GENOMIC DNA]</scope>
    <source>
        <strain evidence="1">UBA9169</strain>
    </source>
</reference>
<evidence type="ECO:0000313" key="1">
    <source>
        <dbReference type="EMBL" id="HAR53242.1"/>
    </source>
</evidence>
<dbReference type="Pfam" id="PF07370">
    <property type="entry name" value="DUF1489"/>
    <property type="match status" value="1"/>
</dbReference>
<name>A0A348WFD0_9RHOB</name>
<sequence>MAQDYTNLIKLSVGTTSVEDLAAWQAARRAERGDDVARHVTRMWPKREDQLLRGGSIYWVIQGHIQCRQTILRLDEVIGEDGIRRCAIILAPEIIRTHTARKRPFQGWRYLAPGDAPGDLTEAREGDDALPADLSAALADIGVI</sequence>
<gene>
    <name evidence="1" type="ORF">DCS45_15405</name>
</gene>
<dbReference type="RefSeq" id="WP_339854196.1">
    <property type="nucleotide sequence ID" value="NZ_CAXAXR010000008.1"/>
</dbReference>
<organism evidence="1 2">
    <name type="scientific">Roseovarius nubinhibens</name>
    <dbReference type="NCBI Taxonomy" id="314263"/>
    <lineage>
        <taxon>Bacteria</taxon>
        <taxon>Pseudomonadati</taxon>
        <taxon>Pseudomonadota</taxon>
        <taxon>Alphaproteobacteria</taxon>
        <taxon>Rhodobacterales</taxon>
        <taxon>Roseobacteraceae</taxon>
        <taxon>Roseovarius</taxon>
    </lineage>
</organism>
<dbReference type="EMBL" id="DMVW01000145">
    <property type="protein sequence ID" value="HAR53242.1"/>
    <property type="molecule type" value="Genomic_DNA"/>
</dbReference>
<protein>
    <submittedName>
        <fullName evidence="1">DUF1489 domain-containing protein</fullName>
    </submittedName>
</protein>
<evidence type="ECO:0000313" key="2">
    <source>
        <dbReference type="Proteomes" id="UP000264719"/>
    </source>
</evidence>
<dbReference type="InterPro" id="IPR008320">
    <property type="entry name" value="UCP032025"/>
</dbReference>
<accession>A0A348WFD0</accession>
<comment type="caution">
    <text evidence="1">The sequence shown here is derived from an EMBL/GenBank/DDBJ whole genome shotgun (WGS) entry which is preliminary data.</text>
</comment>
<dbReference type="AlphaFoldDB" id="A0A348WFD0"/>